<dbReference type="GO" id="GO:0000981">
    <property type="term" value="F:DNA-binding transcription factor activity, RNA polymerase II-specific"/>
    <property type="evidence" value="ECO:0007669"/>
    <property type="project" value="InterPro"/>
</dbReference>
<comment type="caution">
    <text evidence="10">The sequence shown here is derived from an EMBL/GenBank/DDBJ whole genome shotgun (WGS) entry which is preliminary data.</text>
</comment>
<dbReference type="Gene3D" id="1.10.10.60">
    <property type="entry name" value="Homeodomain-like"/>
    <property type="match status" value="1"/>
</dbReference>
<feature type="compositionally biased region" description="Polar residues" evidence="8">
    <location>
        <begin position="824"/>
        <end position="843"/>
    </location>
</feature>
<comment type="subcellular location">
    <subcellularLocation>
        <location evidence="1 6 7">Nucleus</location>
    </subcellularLocation>
</comment>
<name>A0AAV2TAP6_CALDB</name>
<dbReference type="PROSITE" id="PS00027">
    <property type="entry name" value="HOMEOBOX_1"/>
    <property type="match status" value="1"/>
</dbReference>
<evidence type="ECO:0000256" key="6">
    <source>
        <dbReference type="PROSITE-ProRule" id="PRU00108"/>
    </source>
</evidence>
<protein>
    <recommendedName>
        <fullName evidence="9">Homeobox domain-containing protein</fullName>
    </recommendedName>
</protein>
<dbReference type="Proteomes" id="UP001497525">
    <property type="component" value="Unassembled WGS sequence"/>
</dbReference>
<dbReference type="InterPro" id="IPR009057">
    <property type="entry name" value="Homeodomain-like_sf"/>
</dbReference>
<evidence type="ECO:0000256" key="4">
    <source>
        <dbReference type="ARBA" id="ARBA00023155"/>
    </source>
</evidence>
<feature type="region of interest" description="Disordered" evidence="8">
    <location>
        <begin position="72"/>
        <end position="117"/>
    </location>
</feature>
<keyword evidence="3 6" id="KW-0238">DNA-binding</keyword>
<dbReference type="EMBL" id="CAXLJL010000212">
    <property type="protein sequence ID" value="CAL5134562.1"/>
    <property type="molecule type" value="Genomic_DNA"/>
</dbReference>
<proteinExistence type="predicted"/>
<dbReference type="Pfam" id="PF00046">
    <property type="entry name" value="Homeodomain"/>
    <property type="match status" value="1"/>
</dbReference>
<reference evidence="10" key="1">
    <citation type="submission" date="2024-06" db="EMBL/GenBank/DDBJ databases">
        <authorList>
            <person name="Liu X."/>
            <person name="Lenzi L."/>
            <person name="Haldenby T S."/>
            <person name="Uol C."/>
        </authorList>
    </citation>
    <scope>NUCLEOTIDE SEQUENCE</scope>
</reference>
<evidence type="ECO:0000256" key="8">
    <source>
        <dbReference type="SAM" id="MobiDB-lite"/>
    </source>
</evidence>
<evidence type="ECO:0000256" key="2">
    <source>
        <dbReference type="ARBA" id="ARBA00022473"/>
    </source>
</evidence>
<dbReference type="PROSITE" id="PS50071">
    <property type="entry name" value="HOMEOBOX_2"/>
    <property type="match status" value="1"/>
</dbReference>
<evidence type="ECO:0000313" key="10">
    <source>
        <dbReference type="EMBL" id="CAL5134562.1"/>
    </source>
</evidence>
<keyword evidence="2" id="KW-0217">Developmental protein</keyword>
<feature type="compositionally biased region" description="Basic and acidic residues" evidence="8">
    <location>
        <begin position="352"/>
        <end position="361"/>
    </location>
</feature>
<dbReference type="GO" id="GO:0005634">
    <property type="term" value="C:nucleus"/>
    <property type="evidence" value="ECO:0007669"/>
    <property type="project" value="UniProtKB-SubCell"/>
</dbReference>
<feature type="domain" description="Homeobox" evidence="9">
    <location>
        <begin position="762"/>
        <end position="822"/>
    </location>
</feature>
<dbReference type="InterPro" id="IPR017970">
    <property type="entry name" value="Homeobox_CS"/>
</dbReference>
<feature type="region of interest" description="Disordered" evidence="8">
    <location>
        <begin position="299"/>
        <end position="361"/>
    </location>
</feature>
<evidence type="ECO:0000313" key="11">
    <source>
        <dbReference type="Proteomes" id="UP001497525"/>
    </source>
</evidence>
<feature type="compositionally biased region" description="Basic and acidic residues" evidence="8">
    <location>
        <begin position="303"/>
        <end position="315"/>
    </location>
</feature>
<feature type="compositionally biased region" description="Low complexity" evidence="8">
    <location>
        <begin position="95"/>
        <end position="110"/>
    </location>
</feature>
<dbReference type="CDD" id="cd00086">
    <property type="entry name" value="homeodomain"/>
    <property type="match status" value="1"/>
</dbReference>
<keyword evidence="5 6" id="KW-0539">Nucleus</keyword>
<dbReference type="PANTHER" id="PTHR45793:SF5">
    <property type="entry name" value="HOMEOTIC PROTEIN OCELLILESS"/>
    <property type="match status" value="1"/>
</dbReference>
<sequence>MHDDMETTSSVYPMNSTPGTLSPFLIKQSHSMNSQSMNLYAGQKLHQSMYVESIYGNQSPMDDQMRRYHGQIEESGRKTSTCSRADHYVHPGEYSTTKTSTQSSSSSPSTDEAPSLQTPMFQSSELHTSNLSSNPLQRCSLDTEESKDLFSNSCVNVSASSPLRRSLTDMHTGAVITSGPQSNAYYEMKANSPNRSNHCSTPVYSSEYLDTGGPDIRGHWISGNPNRPASSTSVTTQMRKAFAFQSSPSVSHECVCNGNPALTVSESMPSSHPSGIDEGSKFVATYSDQSPEYKLVYDEDGDERQPDTSSQKHETGQWAYQSAGFTEPLPVKSEPDEELSGVPEAAAGSQDRLGHKTDPDGVDKSCCTGSAVHVSHDADLPDGLESSGSFVPDAQGNDQNVPQPAYRIALSLTANFYPTPTSTTSLNQREFNFWNLGAYSANSSYGVQADPSLEHPYANSSNHPRIESPTAHIPMESNSSRLSILSGEVKTTDNVLTNLSVLPNSERIHSAMEQYEQLHPPQFYYPDPTMIDKQQQLCPEELRYMAPQSSPHFYDYPSLLHYRPDYVAPGVIPSVLSFPGPRGSVLDDHKPIPSPPLYRASDLIMPPSTGQTSFEPTGPVGTLYNQTHSDLYSSKSGSSMVSNVTGLKLPTSHSPYCSVPLTDYSLVDINPNVPSFTDRAADGRMAAFMAAAAAAAAAGRSAPNGAQFSGGASAAVGRRGVSQFSRPQTASYGLLGHTNNILMAAAAAAVHDPNSNNGNQVRRQRRERTTFTRHQLLMLEELFAKTRYPDVYVREELALKLRLPESRVQVWFKNRRAKGRNQQRQRGSTENLSSTCNFTTSSK</sequence>
<evidence type="ECO:0000256" key="1">
    <source>
        <dbReference type="ARBA" id="ARBA00004123"/>
    </source>
</evidence>
<evidence type="ECO:0000259" key="9">
    <source>
        <dbReference type="PROSITE" id="PS50071"/>
    </source>
</evidence>
<dbReference type="AlphaFoldDB" id="A0AAV2TAP6"/>
<dbReference type="PANTHER" id="PTHR45793">
    <property type="entry name" value="HOMEOBOX PROTEIN"/>
    <property type="match status" value="1"/>
</dbReference>
<keyword evidence="4 6" id="KW-0371">Homeobox</keyword>
<dbReference type="FunFam" id="1.10.10.60:FF:000679">
    <property type="entry name" value="Homeobox protein aristaless"/>
    <property type="match status" value="1"/>
</dbReference>
<accession>A0AAV2TAP6</accession>
<feature type="DNA-binding region" description="Homeobox" evidence="6">
    <location>
        <begin position="764"/>
        <end position="823"/>
    </location>
</feature>
<feature type="region of interest" description="Disordered" evidence="8">
    <location>
        <begin position="817"/>
        <end position="843"/>
    </location>
</feature>
<dbReference type="SUPFAM" id="SSF46689">
    <property type="entry name" value="Homeodomain-like"/>
    <property type="match status" value="1"/>
</dbReference>
<dbReference type="InterPro" id="IPR001356">
    <property type="entry name" value="HD"/>
</dbReference>
<gene>
    <name evidence="10" type="ORF">CDAUBV1_LOCUS8347</name>
</gene>
<dbReference type="GO" id="GO:0000978">
    <property type="term" value="F:RNA polymerase II cis-regulatory region sequence-specific DNA binding"/>
    <property type="evidence" value="ECO:0007669"/>
    <property type="project" value="TreeGrafter"/>
</dbReference>
<organism evidence="10 11">
    <name type="scientific">Calicophoron daubneyi</name>
    <name type="common">Rumen fluke</name>
    <name type="synonym">Paramphistomum daubneyi</name>
    <dbReference type="NCBI Taxonomy" id="300641"/>
    <lineage>
        <taxon>Eukaryota</taxon>
        <taxon>Metazoa</taxon>
        <taxon>Spiralia</taxon>
        <taxon>Lophotrochozoa</taxon>
        <taxon>Platyhelminthes</taxon>
        <taxon>Trematoda</taxon>
        <taxon>Digenea</taxon>
        <taxon>Plagiorchiida</taxon>
        <taxon>Pronocephalata</taxon>
        <taxon>Paramphistomoidea</taxon>
        <taxon>Paramphistomidae</taxon>
        <taxon>Calicophoron</taxon>
    </lineage>
</organism>
<evidence type="ECO:0000256" key="7">
    <source>
        <dbReference type="RuleBase" id="RU000682"/>
    </source>
</evidence>
<evidence type="ECO:0000256" key="5">
    <source>
        <dbReference type="ARBA" id="ARBA00023242"/>
    </source>
</evidence>
<evidence type="ECO:0000256" key="3">
    <source>
        <dbReference type="ARBA" id="ARBA00023125"/>
    </source>
</evidence>
<dbReference type="SMART" id="SM00389">
    <property type="entry name" value="HOX"/>
    <property type="match status" value="1"/>
</dbReference>